<reference evidence="1" key="1">
    <citation type="submission" date="2022-07" db="EMBL/GenBank/DDBJ databases">
        <title>Genome Sequence of Lecanicillium saksenae.</title>
        <authorList>
            <person name="Buettner E."/>
        </authorList>
    </citation>
    <scope>NUCLEOTIDE SEQUENCE</scope>
    <source>
        <strain evidence="1">VT-O1</strain>
    </source>
</reference>
<protein>
    <submittedName>
        <fullName evidence="1">Uncharacterized protein</fullName>
    </submittedName>
</protein>
<evidence type="ECO:0000313" key="2">
    <source>
        <dbReference type="Proteomes" id="UP001148737"/>
    </source>
</evidence>
<name>A0ACC1QIE4_9HYPO</name>
<evidence type="ECO:0000313" key="1">
    <source>
        <dbReference type="EMBL" id="KAJ3475941.1"/>
    </source>
</evidence>
<gene>
    <name evidence="1" type="ORF">NLG97_g9290</name>
</gene>
<sequence>MSSEDGLHDRFANKSDVVEMTSVGDGDHAREEVLGEDQTVFKSTFDDTRQMKRMGRHQELVRHYRLFSMVSFIGMATASWERTLYQITPALRDGGLPQLIWSNLWIFAAFTPVAVSLAEMSSMAPIAGAQYHWVSEFAPEKYQKLLSYLTGWTSTLALQSALATGTFLIGTLVQSIIIIHNPDYSYTNWHATLLVIAAVVVSVLVNIFCSRSLPYWQNPVFAANILAYFGFIIPVWCNAPRATTEQVWTKFENSGGWSSMAIAILVGQLPAIQSQTGIDGAAHMSEEVRNASSSVPKVMLSVFGINLILNIITVLTLTYHMPDVSAALQDSTTYPANWVLRRSMSDNWLTVLLAFQCIFLLFSTFAYLAAASRDLFAFARDKGLPFSPWLCKVDQKRKIPINAYYFSGIFSSLLSLIYIGSPVAFYAVGSLLCCAIMQCFFFSISCVLWRRIYHPETLPHAHFSLGKYGVPINATAVVVVAWSFFWAFWPQSYPVTAEGFNWSVAIFVPTFILAFIYYFVKGRHEYEGPVVLVEGRNKAHSS</sequence>
<proteinExistence type="predicted"/>
<dbReference type="Proteomes" id="UP001148737">
    <property type="component" value="Unassembled WGS sequence"/>
</dbReference>
<comment type="caution">
    <text evidence="1">The sequence shown here is derived from an EMBL/GenBank/DDBJ whole genome shotgun (WGS) entry which is preliminary data.</text>
</comment>
<keyword evidence="2" id="KW-1185">Reference proteome</keyword>
<dbReference type="EMBL" id="JANAKD010001874">
    <property type="protein sequence ID" value="KAJ3475941.1"/>
    <property type="molecule type" value="Genomic_DNA"/>
</dbReference>
<organism evidence="1 2">
    <name type="scientific">Lecanicillium saksenae</name>
    <dbReference type="NCBI Taxonomy" id="468837"/>
    <lineage>
        <taxon>Eukaryota</taxon>
        <taxon>Fungi</taxon>
        <taxon>Dikarya</taxon>
        <taxon>Ascomycota</taxon>
        <taxon>Pezizomycotina</taxon>
        <taxon>Sordariomycetes</taxon>
        <taxon>Hypocreomycetidae</taxon>
        <taxon>Hypocreales</taxon>
        <taxon>Cordycipitaceae</taxon>
        <taxon>Lecanicillium</taxon>
    </lineage>
</organism>
<accession>A0ACC1QIE4</accession>